<accession>A0A2A5IXM1</accession>
<dbReference type="RefSeq" id="WP_099680353.1">
    <property type="nucleotide sequence ID" value="NZ_JBNNIP010000005.1"/>
</dbReference>
<proteinExistence type="predicted"/>
<organism evidence="1 2">
    <name type="scientific">Bacillus pumilus</name>
    <name type="common">Bacillus mesentericus</name>
    <dbReference type="NCBI Taxonomy" id="1408"/>
    <lineage>
        <taxon>Bacteria</taxon>
        <taxon>Bacillati</taxon>
        <taxon>Bacillota</taxon>
        <taxon>Bacilli</taxon>
        <taxon>Bacillales</taxon>
        <taxon>Bacillaceae</taxon>
        <taxon>Bacillus</taxon>
    </lineage>
</organism>
<evidence type="ECO:0008006" key="3">
    <source>
        <dbReference type="Google" id="ProtNLM"/>
    </source>
</evidence>
<reference evidence="1 2" key="1">
    <citation type="submission" date="2017-06" db="EMBL/GenBank/DDBJ databases">
        <title>Draft Genome Sequence of Bacillus sp Strain 36R Isolated from saline sediment at Atanasia, Sonora, Mexico.</title>
        <authorList>
            <person name="Sanchez Diaz R."/>
            <person name="Quiroz Macias M.E."/>
            <person name="Ibarra Gamez J.C."/>
            <person name="Enciso Ibarra J."/>
            <person name="Gomez Gil B."/>
            <person name="Galaviz Silva L."/>
        </authorList>
    </citation>
    <scope>NUCLEOTIDE SEQUENCE [LARGE SCALE GENOMIC DNA]</scope>
    <source>
        <strain evidence="1 2">36R_ATNSAL</strain>
    </source>
</reference>
<sequence length="90" mass="11216">MNIAEVQVNLNQTEIRSYIDQKLEDQLKDAFFTWDIEQMSKRTCMSKSFLENEFLHDPRMKLLERRKERGKRFWFYEESKEVMKQIMDEW</sequence>
<evidence type="ECO:0000313" key="1">
    <source>
        <dbReference type="EMBL" id="PCK21862.1"/>
    </source>
</evidence>
<dbReference type="OrthoDB" id="2645220at2"/>
<dbReference type="Proteomes" id="UP000228754">
    <property type="component" value="Unassembled WGS sequence"/>
</dbReference>
<protein>
    <recommendedName>
        <fullName evidence="3">Group-specific protein</fullName>
    </recommendedName>
</protein>
<name>A0A2A5IXM1_BACPU</name>
<gene>
    <name evidence="1" type="ORF">CEY02_06520</name>
</gene>
<dbReference type="EMBL" id="NKHG01000043">
    <property type="protein sequence ID" value="PCK21862.1"/>
    <property type="molecule type" value="Genomic_DNA"/>
</dbReference>
<dbReference type="AlphaFoldDB" id="A0A2A5IXM1"/>
<evidence type="ECO:0000313" key="2">
    <source>
        <dbReference type="Proteomes" id="UP000228754"/>
    </source>
</evidence>
<comment type="caution">
    <text evidence="1">The sequence shown here is derived from an EMBL/GenBank/DDBJ whole genome shotgun (WGS) entry which is preliminary data.</text>
</comment>